<evidence type="ECO:0000256" key="4">
    <source>
        <dbReference type="ARBA" id="ARBA00022679"/>
    </source>
</evidence>
<dbReference type="InterPro" id="IPR015421">
    <property type="entry name" value="PyrdxlP-dep_Trfase_major"/>
</dbReference>
<dbReference type="InterPro" id="IPR020578">
    <property type="entry name" value="Aminotrans_V_PyrdxlP_BS"/>
</dbReference>
<evidence type="ECO:0000256" key="8">
    <source>
        <dbReference type="ARBA" id="ARBA00023014"/>
    </source>
</evidence>
<accession>A0A133UIB9</accession>
<dbReference type="Gene3D" id="3.90.1150.10">
    <property type="entry name" value="Aspartate Aminotransferase, domain 1"/>
    <property type="match status" value="1"/>
</dbReference>
<evidence type="ECO:0000256" key="7">
    <source>
        <dbReference type="ARBA" id="ARBA00023004"/>
    </source>
</evidence>
<keyword evidence="12" id="KW-1185">Reference proteome</keyword>
<dbReference type="PROSITE" id="PS00595">
    <property type="entry name" value="AA_TRANSFER_CLASS_5"/>
    <property type="match status" value="1"/>
</dbReference>
<keyword evidence="5" id="KW-0479">Metal-binding</keyword>
<dbReference type="Pfam" id="PF00266">
    <property type="entry name" value="Aminotran_5"/>
    <property type="match status" value="1"/>
</dbReference>
<reference evidence="11 12" key="1">
    <citation type="journal article" date="2016" name="Sci. Rep.">
        <title>Metabolic traits of an uncultured archaeal lineage -MSBL1- from brine pools of the Red Sea.</title>
        <authorList>
            <person name="Mwirichia R."/>
            <person name="Alam I."/>
            <person name="Rashid M."/>
            <person name="Vinu M."/>
            <person name="Ba-Alawi W."/>
            <person name="Anthony Kamau A."/>
            <person name="Kamanda Ngugi D."/>
            <person name="Goker M."/>
            <person name="Klenk H.P."/>
            <person name="Bajic V."/>
            <person name="Stingl U."/>
        </authorList>
    </citation>
    <scope>NUCLEOTIDE SEQUENCE [LARGE SCALE GENOMIC DNA]</scope>
    <source>
        <strain evidence="11">SCGC-AAA259E22</strain>
    </source>
</reference>
<organism evidence="11 12">
    <name type="scientific">candidate division MSBL1 archaeon SCGC-AAA259E22</name>
    <dbReference type="NCBI Taxonomy" id="1698265"/>
    <lineage>
        <taxon>Archaea</taxon>
        <taxon>Methanobacteriati</taxon>
        <taxon>Methanobacteriota</taxon>
        <taxon>candidate division MSBL1</taxon>
    </lineage>
</organism>
<dbReference type="Gene3D" id="1.10.260.50">
    <property type="match status" value="1"/>
</dbReference>
<dbReference type="SUPFAM" id="SSF53383">
    <property type="entry name" value="PLP-dependent transferases"/>
    <property type="match status" value="1"/>
</dbReference>
<evidence type="ECO:0000313" key="11">
    <source>
        <dbReference type="EMBL" id="KXA93954.1"/>
    </source>
</evidence>
<evidence type="ECO:0000256" key="5">
    <source>
        <dbReference type="ARBA" id="ARBA00022723"/>
    </source>
</evidence>
<evidence type="ECO:0000313" key="12">
    <source>
        <dbReference type="Proteomes" id="UP000070657"/>
    </source>
</evidence>
<dbReference type="Gene3D" id="3.40.640.10">
    <property type="entry name" value="Type I PLP-dependent aspartate aminotransferase-like (Major domain)"/>
    <property type="match status" value="1"/>
</dbReference>
<comment type="cofactor">
    <cofactor evidence="1 9">
        <name>pyridoxal 5'-phosphate</name>
        <dbReference type="ChEBI" id="CHEBI:597326"/>
    </cofactor>
</comment>
<keyword evidence="7" id="KW-0408">Iron</keyword>
<protein>
    <recommendedName>
        <fullName evidence="3">cysteine desulfurase</fullName>
        <ecNumber evidence="3">2.8.1.7</ecNumber>
    </recommendedName>
</protein>
<keyword evidence="6" id="KW-0663">Pyridoxal phosphate</keyword>
<dbReference type="PANTHER" id="PTHR11601:SF34">
    <property type="entry name" value="CYSTEINE DESULFURASE"/>
    <property type="match status" value="1"/>
</dbReference>
<dbReference type="EMBL" id="LHXP01000002">
    <property type="protein sequence ID" value="KXA93954.1"/>
    <property type="molecule type" value="Genomic_DNA"/>
</dbReference>
<dbReference type="PIRSF" id="PIRSF005572">
    <property type="entry name" value="NifS"/>
    <property type="match status" value="1"/>
</dbReference>
<name>A0A133UIB9_9EURY</name>
<evidence type="ECO:0000256" key="9">
    <source>
        <dbReference type="RuleBase" id="RU004504"/>
    </source>
</evidence>
<dbReference type="PATRIC" id="fig|1698265.3.peg.76"/>
<dbReference type="InterPro" id="IPR015422">
    <property type="entry name" value="PyrdxlP-dep_Trfase_small"/>
</dbReference>
<dbReference type="AlphaFoldDB" id="A0A133UIB9"/>
<evidence type="ECO:0000256" key="6">
    <source>
        <dbReference type="ARBA" id="ARBA00022898"/>
    </source>
</evidence>
<dbReference type="InterPro" id="IPR000192">
    <property type="entry name" value="Aminotrans_V_dom"/>
</dbReference>
<dbReference type="GO" id="GO:0051536">
    <property type="term" value="F:iron-sulfur cluster binding"/>
    <property type="evidence" value="ECO:0007669"/>
    <property type="project" value="UniProtKB-KW"/>
</dbReference>
<dbReference type="PANTHER" id="PTHR11601">
    <property type="entry name" value="CYSTEINE DESULFURYLASE FAMILY MEMBER"/>
    <property type="match status" value="1"/>
</dbReference>
<evidence type="ECO:0000259" key="10">
    <source>
        <dbReference type="Pfam" id="PF00266"/>
    </source>
</evidence>
<gene>
    <name evidence="11" type="ORF">AKJ66_00325</name>
</gene>
<dbReference type="GO" id="GO:0046872">
    <property type="term" value="F:metal ion binding"/>
    <property type="evidence" value="ECO:0007669"/>
    <property type="project" value="UniProtKB-KW"/>
</dbReference>
<comment type="similarity">
    <text evidence="2">Belongs to the class-V pyridoxal-phosphate-dependent aminotransferase family. NifS/IscS subfamily.</text>
</comment>
<sequence length="387" mass="42517">MKVYLDNGNTTPVDRRVVDAMEPYFTEKYGHPLFIYSQGKEAHEAVESAKDYIAGTVGAEGYSVTFTSGGTEANDLALRGVANANRNSREHIITSNIETPSVLRICEELEGRGFHVDYLDVDEDGFVDLDQLRELISEETILVSIGHVSDEIGTVQPISKIGEIIQEKNPDVLFHSNAAFSYGQIPFSVREAKVDLLTITAHKLHGPKGVGALISREGIDIEPVNYGYLSMSELRPGTENVPGIVGFKKAAELAFEDFKDKTEHIRVLRDRLMNGIENSISNIVLHGPRGEDRSPANVNYSFKHIEGESILMHLDVRGISVATGSACATRKLEPSHVLTAIGVDPVVAHGAIRFTLSRMNTAEEVNYTLETLQEVVSKLREMSPIKG</sequence>
<dbReference type="InterPro" id="IPR016454">
    <property type="entry name" value="Cysteine_dSase"/>
</dbReference>
<dbReference type="InterPro" id="IPR015424">
    <property type="entry name" value="PyrdxlP-dep_Trfase"/>
</dbReference>
<dbReference type="EC" id="2.8.1.7" evidence="3"/>
<evidence type="ECO:0000256" key="1">
    <source>
        <dbReference type="ARBA" id="ARBA00001933"/>
    </source>
</evidence>
<feature type="domain" description="Aminotransferase class V" evidence="10">
    <location>
        <begin position="3"/>
        <end position="366"/>
    </location>
</feature>
<dbReference type="Proteomes" id="UP000070657">
    <property type="component" value="Unassembled WGS sequence"/>
</dbReference>
<proteinExistence type="inferred from homology"/>
<dbReference type="GO" id="GO:0031071">
    <property type="term" value="F:cysteine desulfurase activity"/>
    <property type="evidence" value="ECO:0007669"/>
    <property type="project" value="UniProtKB-EC"/>
</dbReference>
<keyword evidence="8" id="KW-0411">Iron-sulfur</keyword>
<comment type="caution">
    <text evidence="11">The sequence shown here is derived from an EMBL/GenBank/DDBJ whole genome shotgun (WGS) entry which is preliminary data.</text>
</comment>
<evidence type="ECO:0000256" key="3">
    <source>
        <dbReference type="ARBA" id="ARBA00012239"/>
    </source>
</evidence>
<evidence type="ECO:0000256" key="2">
    <source>
        <dbReference type="ARBA" id="ARBA00006490"/>
    </source>
</evidence>
<keyword evidence="4" id="KW-0808">Transferase</keyword>